<dbReference type="EMBL" id="NIZV01000168">
    <property type="protein sequence ID" value="RSM03069.1"/>
    <property type="molecule type" value="Genomic_DNA"/>
</dbReference>
<gene>
    <name evidence="1" type="ORF">CDV31_010666</name>
</gene>
<comment type="caution">
    <text evidence="1">The sequence shown here is derived from an EMBL/GenBank/DDBJ whole genome shotgun (WGS) entry which is preliminary data.</text>
</comment>
<accession>A0A428TM30</accession>
<keyword evidence="2" id="KW-1185">Reference proteome</keyword>
<protein>
    <submittedName>
        <fullName evidence="1">Uncharacterized protein</fullName>
    </submittedName>
</protein>
<evidence type="ECO:0000313" key="2">
    <source>
        <dbReference type="Proteomes" id="UP000288429"/>
    </source>
</evidence>
<dbReference type="Proteomes" id="UP000288429">
    <property type="component" value="Unassembled WGS sequence"/>
</dbReference>
<dbReference type="AlphaFoldDB" id="A0A428TM30"/>
<evidence type="ECO:0000313" key="1">
    <source>
        <dbReference type="EMBL" id="RSM03069.1"/>
    </source>
</evidence>
<reference evidence="1 2" key="1">
    <citation type="submission" date="2017-06" db="EMBL/GenBank/DDBJ databases">
        <title>Cmopartive genomic analysis of Ambrosia Fusariam Clade fungi.</title>
        <authorList>
            <person name="Stajich J.E."/>
            <person name="Carrillo J."/>
            <person name="Kijimoto T."/>
            <person name="Eskalen A."/>
            <person name="O'Donnell K."/>
            <person name="Kasson M."/>
        </authorList>
    </citation>
    <scope>NUCLEOTIDE SEQUENCE [LARGE SCALE GENOMIC DNA]</scope>
    <source>
        <strain evidence="1 2">NRRL 20438</strain>
    </source>
</reference>
<name>A0A428TM30_9HYPO</name>
<sequence length="70" mass="8058">MRFRGSPMSSGRLFAFQYGLTDFEFPRTRGRMPPWPVSCSDRANRASPPEPRLLWNISRRLSPSCRAADL</sequence>
<proteinExistence type="predicted"/>
<organism evidence="1 2">
    <name type="scientific">Fusarium ambrosium</name>
    <dbReference type="NCBI Taxonomy" id="131363"/>
    <lineage>
        <taxon>Eukaryota</taxon>
        <taxon>Fungi</taxon>
        <taxon>Dikarya</taxon>
        <taxon>Ascomycota</taxon>
        <taxon>Pezizomycotina</taxon>
        <taxon>Sordariomycetes</taxon>
        <taxon>Hypocreomycetidae</taxon>
        <taxon>Hypocreales</taxon>
        <taxon>Nectriaceae</taxon>
        <taxon>Fusarium</taxon>
        <taxon>Fusarium solani species complex</taxon>
    </lineage>
</organism>